<accession>A0ABU0TT95</accession>
<dbReference type="EMBL" id="JAUTBF010000001">
    <property type="protein sequence ID" value="MDQ1122864.1"/>
    <property type="molecule type" value="Genomic_DNA"/>
</dbReference>
<organism evidence="1 2">
    <name type="scientific">Microbacterium trichothecenolyticum</name>
    <name type="common">Aureobacterium trichothecenolyticum</name>
    <dbReference type="NCBI Taxonomy" id="69370"/>
    <lineage>
        <taxon>Bacteria</taxon>
        <taxon>Bacillati</taxon>
        <taxon>Actinomycetota</taxon>
        <taxon>Actinomycetes</taxon>
        <taxon>Micrococcales</taxon>
        <taxon>Microbacteriaceae</taxon>
        <taxon>Microbacterium</taxon>
    </lineage>
</organism>
<gene>
    <name evidence="1" type="ORF">QE412_001437</name>
</gene>
<proteinExistence type="predicted"/>
<dbReference type="Proteomes" id="UP001226691">
    <property type="component" value="Unassembled WGS sequence"/>
</dbReference>
<evidence type="ECO:0000313" key="2">
    <source>
        <dbReference type="Proteomes" id="UP001226691"/>
    </source>
</evidence>
<sequence length="31" mass="3317">MGAGEDLRDEADDFEDAALIAFTARYGVTPV</sequence>
<evidence type="ECO:0000313" key="1">
    <source>
        <dbReference type="EMBL" id="MDQ1122864.1"/>
    </source>
</evidence>
<comment type="caution">
    <text evidence="1">The sequence shown here is derived from an EMBL/GenBank/DDBJ whole genome shotgun (WGS) entry which is preliminary data.</text>
</comment>
<reference evidence="1 2" key="1">
    <citation type="submission" date="2023-07" db="EMBL/GenBank/DDBJ databases">
        <title>Functional and genomic diversity of the sorghum phyllosphere microbiome.</title>
        <authorList>
            <person name="Shade A."/>
        </authorList>
    </citation>
    <scope>NUCLEOTIDE SEQUENCE [LARGE SCALE GENOMIC DNA]</scope>
    <source>
        <strain evidence="1 2">SORGH_AS_1207</strain>
    </source>
</reference>
<keyword evidence="2" id="KW-1185">Reference proteome</keyword>
<name>A0ABU0TT95_MICTR</name>
<protein>
    <submittedName>
        <fullName evidence="1">Uncharacterized protein</fullName>
    </submittedName>
</protein>